<dbReference type="EMBL" id="JACNIG010000324">
    <property type="protein sequence ID" value="MBC8433711.1"/>
    <property type="molecule type" value="Genomic_DNA"/>
</dbReference>
<dbReference type="GO" id="GO:0016646">
    <property type="term" value="F:oxidoreductase activity, acting on the CH-NH group of donors, NAD or NADP as acceptor"/>
    <property type="evidence" value="ECO:0007669"/>
    <property type="project" value="UniProtKB-ARBA"/>
</dbReference>
<feature type="domain" description="Flavin reductase like" evidence="5">
    <location>
        <begin position="19"/>
        <end position="174"/>
    </location>
</feature>
<dbReference type="AlphaFoldDB" id="A0A8J6NTM7"/>
<evidence type="ECO:0000259" key="5">
    <source>
        <dbReference type="SMART" id="SM00903"/>
    </source>
</evidence>
<comment type="caution">
    <text evidence="6">The sequence shown here is derived from an EMBL/GenBank/DDBJ whole genome shotgun (WGS) entry which is preliminary data.</text>
</comment>
<evidence type="ECO:0000313" key="6">
    <source>
        <dbReference type="EMBL" id="MBC8433711.1"/>
    </source>
</evidence>
<keyword evidence="2" id="KW-0285">Flavoprotein</keyword>
<accession>A0A8J6NTM7</accession>
<reference evidence="6 7" key="1">
    <citation type="submission" date="2020-08" db="EMBL/GenBank/DDBJ databases">
        <title>Bridging the membrane lipid divide: bacteria of the FCB group superphylum have the potential to synthesize archaeal ether lipids.</title>
        <authorList>
            <person name="Villanueva L."/>
            <person name="Von Meijenfeldt F.A.B."/>
            <person name="Westbye A.B."/>
            <person name="Yadav S."/>
            <person name="Hopmans E.C."/>
            <person name="Dutilh B.E."/>
            <person name="Sinninghe Damste J.S."/>
        </authorList>
    </citation>
    <scope>NUCLEOTIDE SEQUENCE [LARGE SCALE GENOMIC DNA]</scope>
    <source>
        <strain evidence="6">NIOZ-UU17</strain>
    </source>
</reference>
<dbReference type="GO" id="GO:0010181">
    <property type="term" value="F:FMN binding"/>
    <property type="evidence" value="ECO:0007669"/>
    <property type="project" value="InterPro"/>
</dbReference>
<sequence>MEISPANSSSLEIYKILIGAILPRPIAWVSTLDASGNMNLAPFSFFTVASVNPPILCFSPLLLENSKEKDTLVNIKQTGEFVVNVVSRGLAQKMNQTSAPYPPGVNEFVAADVAAQQSTVVKPPRVADSPISFECKLHQIISLGSEPRAGNLILGKICNIHIHPEIFRNGKLDSESLDNIGRLWGDMYSTIRDCFEMKRPEI</sequence>
<dbReference type="InterPro" id="IPR002563">
    <property type="entry name" value="Flavin_Rdtase-like_dom"/>
</dbReference>
<keyword evidence="3" id="KW-0288">FMN</keyword>
<proteinExistence type="inferred from homology"/>
<evidence type="ECO:0000313" key="7">
    <source>
        <dbReference type="Proteomes" id="UP000605201"/>
    </source>
</evidence>
<protein>
    <submittedName>
        <fullName evidence="6">Flavin reductase family protein</fullName>
    </submittedName>
</protein>
<evidence type="ECO:0000256" key="2">
    <source>
        <dbReference type="ARBA" id="ARBA00022630"/>
    </source>
</evidence>
<dbReference type="InterPro" id="IPR012349">
    <property type="entry name" value="Split_barrel_FMN-bd"/>
</dbReference>
<dbReference type="Proteomes" id="UP000605201">
    <property type="component" value="Unassembled WGS sequence"/>
</dbReference>
<comment type="cofactor">
    <cofactor evidence="1">
        <name>FMN</name>
        <dbReference type="ChEBI" id="CHEBI:58210"/>
    </cofactor>
</comment>
<comment type="similarity">
    <text evidence="4">Belongs to the flavoredoxin family.</text>
</comment>
<evidence type="ECO:0000256" key="1">
    <source>
        <dbReference type="ARBA" id="ARBA00001917"/>
    </source>
</evidence>
<dbReference type="PANTHER" id="PTHR33798:SF5">
    <property type="entry name" value="FLAVIN REDUCTASE LIKE DOMAIN-CONTAINING PROTEIN"/>
    <property type="match status" value="1"/>
</dbReference>
<dbReference type="SMART" id="SM00903">
    <property type="entry name" value="Flavin_Reduct"/>
    <property type="match status" value="1"/>
</dbReference>
<dbReference type="PANTHER" id="PTHR33798">
    <property type="entry name" value="FLAVOPROTEIN OXYGENASE"/>
    <property type="match status" value="1"/>
</dbReference>
<dbReference type="SUPFAM" id="SSF50475">
    <property type="entry name" value="FMN-binding split barrel"/>
    <property type="match status" value="1"/>
</dbReference>
<organism evidence="6 7">
    <name type="scientific">Candidatus Desulfatibia vada</name>
    <dbReference type="NCBI Taxonomy" id="2841696"/>
    <lineage>
        <taxon>Bacteria</taxon>
        <taxon>Pseudomonadati</taxon>
        <taxon>Thermodesulfobacteriota</taxon>
        <taxon>Desulfobacteria</taxon>
        <taxon>Desulfobacterales</taxon>
        <taxon>Desulfobacterales incertae sedis</taxon>
        <taxon>Candidatus Desulfatibia</taxon>
    </lineage>
</organism>
<evidence type="ECO:0000256" key="4">
    <source>
        <dbReference type="ARBA" id="ARBA00038054"/>
    </source>
</evidence>
<dbReference type="Pfam" id="PF01613">
    <property type="entry name" value="Flavin_Reduct"/>
    <property type="match status" value="1"/>
</dbReference>
<dbReference type="Gene3D" id="2.30.110.10">
    <property type="entry name" value="Electron Transport, Fmn-binding Protein, Chain A"/>
    <property type="match status" value="1"/>
</dbReference>
<name>A0A8J6NTM7_9BACT</name>
<evidence type="ECO:0000256" key="3">
    <source>
        <dbReference type="ARBA" id="ARBA00022643"/>
    </source>
</evidence>
<gene>
    <name evidence="6" type="ORF">H8D96_17515</name>
</gene>